<keyword evidence="5" id="KW-0378">Hydrolase</keyword>
<evidence type="ECO:0000256" key="2">
    <source>
        <dbReference type="PIRSR" id="PIRSR601310-3"/>
    </source>
</evidence>
<feature type="short sequence motif" description="Histidine triad motif" evidence="2 3">
    <location>
        <begin position="92"/>
        <end position="96"/>
    </location>
</feature>
<evidence type="ECO:0000256" key="3">
    <source>
        <dbReference type="PROSITE-ProRule" id="PRU00464"/>
    </source>
</evidence>
<dbReference type="GO" id="GO:0009117">
    <property type="term" value="P:nucleotide metabolic process"/>
    <property type="evidence" value="ECO:0007669"/>
    <property type="project" value="TreeGrafter"/>
</dbReference>
<reference evidence="5 6" key="1">
    <citation type="submission" date="2017-03" db="EMBL/GenBank/DDBJ databases">
        <authorList>
            <person name="Afonso C.L."/>
            <person name="Miller P.J."/>
            <person name="Scott M.A."/>
            <person name="Spackman E."/>
            <person name="Goraichik I."/>
            <person name="Dimitrov K.M."/>
            <person name="Suarez D.L."/>
            <person name="Swayne D.E."/>
        </authorList>
    </citation>
    <scope>NUCLEOTIDE SEQUENCE [LARGE SCALE GENOMIC DNA]</scope>
    <source>
        <strain evidence="5 6">CECT 7971</strain>
    </source>
</reference>
<dbReference type="GO" id="GO:0016787">
    <property type="term" value="F:hydrolase activity"/>
    <property type="evidence" value="ECO:0007669"/>
    <property type="project" value="UniProtKB-KW"/>
</dbReference>
<evidence type="ECO:0000259" key="4">
    <source>
        <dbReference type="PROSITE" id="PS51084"/>
    </source>
</evidence>
<dbReference type="EMBL" id="FWFW01000002">
    <property type="protein sequence ID" value="SLN25373.1"/>
    <property type="molecule type" value="Genomic_DNA"/>
</dbReference>
<dbReference type="OrthoDB" id="9784774at2"/>
<dbReference type="InterPro" id="IPR001310">
    <property type="entry name" value="Histidine_triad_HIT"/>
</dbReference>
<evidence type="ECO:0000313" key="6">
    <source>
        <dbReference type="Proteomes" id="UP000193307"/>
    </source>
</evidence>
<organism evidence="5 6">
    <name type="scientific">Pacificibacter marinus</name>
    <dbReference type="NCBI Taxonomy" id="658057"/>
    <lineage>
        <taxon>Bacteria</taxon>
        <taxon>Pseudomonadati</taxon>
        <taxon>Pseudomonadota</taxon>
        <taxon>Alphaproteobacteria</taxon>
        <taxon>Rhodobacterales</taxon>
        <taxon>Roseobacteraceae</taxon>
        <taxon>Pacificibacter</taxon>
    </lineage>
</organism>
<dbReference type="PANTHER" id="PTHR46648">
    <property type="entry name" value="HIT FAMILY PROTEIN 1"/>
    <property type="match status" value="1"/>
</dbReference>
<feature type="domain" description="HIT" evidence="4">
    <location>
        <begin position="4"/>
        <end position="107"/>
    </location>
</feature>
<dbReference type="Proteomes" id="UP000193307">
    <property type="component" value="Unassembled WGS sequence"/>
</dbReference>
<keyword evidence="6" id="KW-1185">Reference proteome</keyword>
<feature type="active site" description="Tele-AMP-histidine intermediate" evidence="1">
    <location>
        <position position="94"/>
    </location>
</feature>
<dbReference type="RefSeq" id="WP_085847781.1">
    <property type="nucleotide sequence ID" value="NZ_FNZV01000002.1"/>
</dbReference>
<accession>A0A1Y5RY86</accession>
<evidence type="ECO:0000256" key="1">
    <source>
        <dbReference type="PIRSR" id="PIRSR601310-1"/>
    </source>
</evidence>
<protein>
    <submittedName>
        <fullName evidence="5">HIT-like protein</fullName>
        <ecNumber evidence="5">3.-.-.-</ecNumber>
    </submittedName>
</protein>
<dbReference type="InterPro" id="IPR011146">
    <property type="entry name" value="HIT-like"/>
</dbReference>
<sequence length="135" mass="14683">MACIFCEIAAGKAPAYILFQNETVLVFLSLEGHPLVVPQRHFAGLDELDAQTGAAIMQTAGMVATALRDVTDCEGVNLILSDGQAAGQEVFHLHMHVKPRWTDDRVVLTWDTSTTPAIERTALAQALKTRLARLV</sequence>
<dbReference type="STRING" id="658057.SAMN04488032_102196"/>
<dbReference type="Pfam" id="PF01230">
    <property type="entry name" value="HIT"/>
    <property type="match status" value="1"/>
</dbReference>
<dbReference type="InterPro" id="IPR036265">
    <property type="entry name" value="HIT-like_sf"/>
</dbReference>
<dbReference type="EC" id="3.-.-.-" evidence="5"/>
<proteinExistence type="predicted"/>
<name>A0A1Y5RY86_9RHOB</name>
<dbReference type="SUPFAM" id="SSF54197">
    <property type="entry name" value="HIT-like"/>
    <property type="match status" value="1"/>
</dbReference>
<dbReference type="AlphaFoldDB" id="A0A1Y5RY86"/>
<evidence type="ECO:0000313" key="5">
    <source>
        <dbReference type="EMBL" id="SLN25373.1"/>
    </source>
</evidence>
<dbReference type="PROSITE" id="PS51084">
    <property type="entry name" value="HIT_2"/>
    <property type="match status" value="1"/>
</dbReference>
<dbReference type="PANTHER" id="PTHR46648:SF1">
    <property type="entry name" value="ADENOSINE 5'-MONOPHOSPHORAMIDASE HNT1"/>
    <property type="match status" value="1"/>
</dbReference>
<dbReference type="Gene3D" id="3.30.428.10">
    <property type="entry name" value="HIT-like"/>
    <property type="match status" value="1"/>
</dbReference>
<gene>
    <name evidence="5" type="ORF">PAM7971_00890</name>
</gene>